<dbReference type="PANTHER" id="PTHR33755:SF5">
    <property type="entry name" value="TYPE II TOXIN-ANTITOXIN SYSTEM RELE_PARE FAMILY TOXIN"/>
    <property type="match status" value="1"/>
</dbReference>
<organism evidence="3">
    <name type="scientific">Bartonella rattaustraliani</name>
    <dbReference type="NCBI Taxonomy" id="481139"/>
    <lineage>
        <taxon>Bacteria</taxon>
        <taxon>Pseudomonadati</taxon>
        <taxon>Pseudomonadota</taxon>
        <taxon>Alphaproteobacteria</taxon>
        <taxon>Hyphomicrobiales</taxon>
        <taxon>Bartonellaceae</taxon>
        <taxon>Bartonella</taxon>
    </lineage>
</organism>
<dbReference type="Gene3D" id="3.30.2310.20">
    <property type="entry name" value="RelE-like"/>
    <property type="match status" value="1"/>
</dbReference>
<name>D3TZD7_9HYPH</name>
<accession>D3TZD7</accession>
<dbReference type="PANTHER" id="PTHR33755">
    <property type="entry name" value="TOXIN PARE1-RELATED"/>
    <property type="match status" value="1"/>
</dbReference>
<gene>
    <name evidence="3" type="primary">yacB</name>
</gene>
<dbReference type="InterPro" id="IPR007712">
    <property type="entry name" value="RelE/ParE_toxin"/>
</dbReference>
<proteinExistence type="inferred from homology"/>
<dbReference type="AlphaFoldDB" id="D3TZD7"/>
<geneLocation type="plasmid" evidence="3">
    <name>pNH4</name>
</geneLocation>
<dbReference type="InterPro" id="IPR035093">
    <property type="entry name" value="RelE/ParE_toxin_dom_sf"/>
</dbReference>
<keyword evidence="3" id="KW-0614">Plasmid</keyword>
<comment type="similarity">
    <text evidence="1">Belongs to the RelE toxin family.</text>
</comment>
<evidence type="ECO:0000313" key="3">
    <source>
        <dbReference type="EMBL" id="ACN38891.1"/>
    </source>
</evidence>
<dbReference type="EMBL" id="FJ605483">
    <property type="protein sequence ID" value="ACN38891.1"/>
    <property type="molecule type" value="Genomic_DNA"/>
</dbReference>
<reference evidence="3" key="1">
    <citation type="submission" date="2008-12" db="EMBL/GenBank/DDBJ databases">
        <title>Molecular characterization of a conjugative plasmid in Bartonella rattiaustraliensis (AUST/NH4T) isolated from blood of rodent in Australia.</title>
        <authorList>
            <person name="Saisongkorh W."/>
            <person name="Robert C."/>
            <person name="Taylor C."/>
            <person name="Raoult D."/>
            <person name="Rolain J.-M."/>
        </authorList>
    </citation>
    <scope>NUCLEOTIDE SEQUENCE</scope>
    <source>
        <strain evidence="3">AUST/NH4</strain>
        <plasmid evidence="3">pNH4</plasmid>
    </source>
</reference>
<keyword evidence="2" id="KW-1277">Toxin-antitoxin system</keyword>
<sequence length="113" mass="13232">MKLIWTQIAHVDRKKIREYISQDNPSAALKFDQLLSEKVEKLAKLPTLGRVGRIVNTRELIVHPNYIMIYDISNGVVRILRVLHTKQNFFLNQLCFIYLVIEANDFLQYCVPS</sequence>
<dbReference type="InterPro" id="IPR051803">
    <property type="entry name" value="TA_system_RelE-like_toxin"/>
</dbReference>
<dbReference type="Pfam" id="PF05016">
    <property type="entry name" value="ParE_toxin"/>
    <property type="match status" value="1"/>
</dbReference>
<evidence type="ECO:0000256" key="1">
    <source>
        <dbReference type="ARBA" id="ARBA00006226"/>
    </source>
</evidence>
<protein>
    <submittedName>
        <fullName evidence="3">Putative stability determinant</fullName>
    </submittedName>
</protein>
<dbReference type="NCBIfam" id="TIGR02385">
    <property type="entry name" value="RelE_StbE"/>
    <property type="match status" value="1"/>
</dbReference>
<evidence type="ECO:0000256" key="2">
    <source>
        <dbReference type="ARBA" id="ARBA00022649"/>
    </source>
</evidence>